<name>A0A151AEC6_9EURY</name>
<reference evidence="2 3" key="1">
    <citation type="submission" date="2016-02" db="EMBL/GenBank/DDBJ databases">
        <title>Genome sequence of Halalkalicoccus paucihalophilus DSM 24557.</title>
        <authorList>
            <person name="Poehlein A."/>
            <person name="Daniel R."/>
        </authorList>
    </citation>
    <scope>NUCLEOTIDE SEQUENCE [LARGE SCALE GENOMIC DNA]</scope>
    <source>
        <strain evidence="2 3">DSM 24557</strain>
    </source>
</reference>
<dbReference type="Pfam" id="PF09754">
    <property type="entry name" value="PAC2"/>
    <property type="match status" value="1"/>
</dbReference>
<dbReference type="InterPro" id="IPR038389">
    <property type="entry name" value="PSMG2_sf"/>
</dbReference>
<dbReference type="PANTHER" id="PTHR35610">
    <property type="entry name" value="3-ISOPROPYLMALATE DEHYDRATASE-RELATED"/>
    <property type="match status" value="1"/>
</dbReference>
<dbReference type="InterPro" id="IPR004426">
    <property type="entry name" value="MJ1210-like"/>
</dbReference>
<dbReference type="Proteomes" id="UP000075321">
    <property type="component" value="Unassembled WGS sequence"/>
</dbReference>
<feature type="coiled-coil region" evidence="1">
    <location>
        <begin position="224"/>
        <end position="254"/>
    </location>
</feature>
<dbReference type="AlphaFoldDB" id="A0A151AEC6"/>
<accession>A0A151AEC6</accession>
<evidence type="ECO:0000256" key="1">
    <source>
        <dbReference type="SAM" id="Coils"/>
    </source>
</evidence>
<sequence>MGSTDAHLSAGSANEGMDDVEVEVLAEPELVDSVLIEGLPGVGHVGTLVAEHLIEEGESELLRRIYSEHLPPQVTVSESGLAELVCIECHHVVLGDRDLLVVTGDQQAGSGVGHYRIAEAVLDIAEEVGVESVLALGGVPTGELVEDHAVLGAASSESLIETLESSGVEFRENEPEGGIVGISGLLVGLGGRSGLDAACLMGETSGYLVDPKSAQAVLGVLEDLLEFEVDLTDLEERADEMEDVVERMQEIENQNMPTEDDLRYIG</sequence>
<keyword evidence="3" id="KW-1185">Reference proteome</keyword>
<dbReference type="PATRIC" id="fig|1008153.3.peg.2672"/>
<dbReference type="Gene3D" id="3.40.50.10900">
    <property type="entry name" value="PAC-like subunit"/>
    <property type="match status" value="1"/>
</dbReference>
<proteinExistence type="predicted"/>
<comment type="caution">
    <text evidence="2">The sequence shown here is derived from an EMBL/GenBank/DDBJ whole genome shotgun (WGS) entry which is preliminary data.</text>
</comment>
<evidence type="ECO:0000313" key="2">
    <source>
        <dbReference type="EMBL" id="KYH25940.1"/>
    </source>
</evidence>
<dbReference type="PANTHER" id="PTHR35610:SF7">
    <property type="entry name" value="3-ISOPROPYLMALATE DEHYDRATASE"/>
    <property type="match status" value="1"/>
</dbReference>
<dbReference type="EMBL" id="LTAZ01000005">
    <property type="protein sequence ID" value="KYH25940.1"/>
    <property type="molecule type" value="Genomic_DNA"/>
</dbReference>
<dbReference type="NCBIfam" id="TIGR00162">
    <property type="entry name" value="proteasome assembly chaperone family protein"/>
    <property type="match status" value="1"/>
</dbReference>
<gene>
    <name evidence="2" type="ORF">HAPAU_26190</name>
</gene>
<dbReference type="SUPFAM" id="SSF159659">
    <property type="entry name" value="Cgl1923-like"/>
    <property type="match status" value="1"/>
</dbReference>
<dbReference type="InterPro" id="IPR019151">
    <property type="entry name" value="Proteasome_assmbl_chaperone_2"/>
</dbReference>
<keyword evidence="1" id="KW-0175">Coiled coil</keyword>
<protein>
    <submittedName>
        <fullName evidence="2">PAC2 family protein</fullName>
    </submittedName>
</protein>
<organism evidence="2 3">
    <name type="scientific">Halalkalicoccus paucihalophilus</name>
    <dbReference type="NCBI Taxonomy" id="1008153"/>
    <lineage>
        <taxon>Archaea</taxon>
        <taxon>Methanobacteriati</taxon>
        <taxon>Methanobacteriota</taxon>
        <taxon>Stenosarchaea group</taxon>
        <taxon>Halobacteria</taxon>
        <taxon>Halobacteriales</taxon>
        <taxon>Halococcaceae</taxon>
        <taxon>Halalkalicoccus</taxon>
    </lineage>
</organism>
<evidence type="ECO:0000313" key="3">
    <source>
        <dbReference type="Proteomes" id="UP000075321"/>
    </source>
</evidence>